<keyword evidence="1" id="KW-0808">Transferase</keyword>
<dbReference type="PATRIC" id="fig|1302649.3.peg.396"/>
<organism evidence="1 2">
    <name type="scientific">Tetragenococcus muriaticus PMC-11-5</name>
    <dbReference type="NCBI Taxonomy" id="1302649"/>
    <lineage>
        <taxon>Bacteria</taxon>
        <taxon>Bacillati</taxon>
        <taxon>Bacillota</taxon>
        <taxon>Bacilli</taxon>
        <taxon>Lactobacillales</taxon>
        <taxon>Enterococcaceae</taxon>
        <taxon>Tetragenococcus</taxon>
    </lineage>
</organism>
<evidence type="ECO:0000313" key="2">
    <source>
        <dbReference type="Proteomes" id="UP000029380"/>
    </source>
</evidence>
<dbReference type="EMBL" id="JPVU01000037">
    <property type="protein sequence ID" value="KFN93430.1"/>
    <property type="molecule type" value="Genomic_DNA"/>
</dbReference>
<name>A0A091C9D9_9ENTE</name>
<protein>
    <submittedName>
        <fullName evidence="1">ROK family protein</fullName>
        <ecNumber evidence="1">2.7.1.4</ecNumber>
    </submittedName>
</protein>
<dbReference type="Proteomes" id="UP000029380">
    <property type="component" value="Unassembled WGS sequence"/>
</dbReference>
<gene>
    <name evidence="1" type="ORF">TMUPMC115_0396</name>
</gene>
<dbReference type="EC" id="2.7.1.4" evidence="1"/>
<sequence length="76" mass="8969">MKQKHMVQKVHQTFNQLLNNYVQTPELENYIVTPYLEDDAGIFGCLALARQTKLDKNKKDEELIVPRLPYRFVHVP</sequence>
<dbReference type="Gene3D" id="3.30.420.40">
    <property type="match status" value="1"/>
</dbReference>
<dbReference type="AlphaFoldDB" id="A0A091C9D9"/>
<comment type="caution">
    <text evidence="1">The sequence shown here is derived from an EMBL/GenBank/DDBJ whole genome shotgun (WGS) entry which is preliminary data.</text>
</comment>
<accession>A0A091C9D9</accession>
<dbReference type="GO" id="GO:0008865">
    <property type="term" value="F:fructokinase activity"/>
    <property type="evidence" value="ECO:0007669"/>
    <property type="project" value="UniProtKB-EC"/>
</dbReference>
<proteinExistence type="predicted"/>
<evidence type="ECO:0000313" key="1">
    <source>
        <dbReference type="EMBL" id="KFN93430.1"/>
    </source>
</evidence>
<reference evidence="1 2" key="1">
    <citation type="submission" date="2014-08" db="EMBL/GenBank/DDBJ databases">
        <title>Genome sequence of Tetragenococcus muriaticus.</title>
        <authorList>
            <person name="Chuea-nongthon C."/>
            <person name="Rodtong S."/>
            <person name="Yongsawatdigul J."/>
            <person name="Steele J.L."/>
            <person name="Liu X.-y."/>
            <person name="Speers J."/>
            <person name="Glasner J.D."/>
            <person name="Neeno-Eckwall E.C."/>
        </authorList>
    </citation>
    <scope>NUCLEOTIDE SEQUENCE [LARGE SCALE GENOMIC DNA]</scope>
    <source>
        <strain evidence="1 2">PMC-11-5</strain>
    </source>
</reference>